<organism evidence="1 2">
    <name type="scientific">Clostridium cavendishii DSM 21758</name>
    <dbReference type="NCBI Taxonomy" id="1121302"/>
    <lineage>
        <taxon>Bacteria</taxon>
        <taxon>Bacillati</taxon>
        <taxon>Bacillota</taxon>
        <taxon>Clostridia</taxon>
        <taxon>Eubacteriales</taxon>
        <taxon>Clostridiaceae</taxon>
        <taxon>Clostridium</taxon>
    </lineage>
</organism>
<keyword evidence="2" id="KW-1185">Reference proteome</keyword>
<dbReference type="STRING" id="1121302.SAMN02745163_00855"/>
<accession>A0A1M6EHG3</accession>
<gene>
    <name evidence="1" type="ORF">SAMN02745163_00855</name>
</gene>
<name>A0A1M6EHG3_9CLOT</name>
<dbReference type="RefSeq" id="WP_072985440.1">
    <property type="nucleotide sequence ID" value="NZ_FQZB01000005.1"/>
</dbReference>
<evidence type="ECO:0000313" key="2">
    <source>
        <dbReference type="Proteomes" id="UP000184310"/>
    </source>
</evidence>
<dbReference type="EMBL" id="FQZB01000005">
    <property type="protein sequence ID" value="SHI84914.1"/>
    <property type="molecule type" value="Genomic_DNA"/>
</dbReference>
<dbReference type="Proteomes" id="UP000184310">
    <property type="component" value="Unassembled WGS sequence"/>
</dbReference>
<evidence type="ECO:0008006" key="3">
    <source>
        <dbReference type="Google" id="ProtNLM"/>
    </source>
</evidence>
<sequence>MNFKNIVVIFLILIILNKIAGYLLKLFSLSVYSDIKAKGLMNVNLLNSMNKEEFFSKVTLYLEYKNYRDIEILEENIWICYAGENAFGVFIKKLDITQDVLEVKEVLRFISKLNELNLKKSIIITNGVIGDNIYKLATVIKDKNIDIICINGVELAYEIRNLTIEGYDEEIII</sequence>
<proteinExistence type="predicted"/>
<protein>
    <recommendedName>
        <fullName evidence="3">Restriction endonuclease</fullName>
    </recommendedName>
</protein>
<dbReference type="AlphaFoldDB" id="A0A1M6EHG3"/>
<evidence type="ECO:0000313" key="1">
    <source>
        <dbReference type="EMBL" id="SHI84914.1"/>
    </source>
</evidence>
<reference evidence="1 2" key="1">
    <citation type="submission" date="2016-11" db="EMBL/GenBank/DDBJ databases">
        <authorList>
            <person name="Jaros S."/>
            <person name="Januszkiewicz K."/>
            <person name="Wedrychowicz H."/>
        </authorList>
    </citation>
    <scope>NUCLEOTIDE SEQUENCE [LARGE SCALE GENOMIC DNA]</scope>
    <source>
        <strain evidence="1 2">DSM 21758</strain>
    </source>
</reference>